<sequence length="175" mass="19668">MAGKQSENYYYAKGKRVPLARSADLVAIEDRAPEVCGLDDRECARLKSASRPLRGGVSLIERKDLGEQLEQQFGERQLLRPVFEAEGALLVPLPEIRIEESRPQQTEQLEVWLKEHAASAKVVKRRPGRMVLEPTSGDAEAALDLANQVHEQVDPEMAESRFIRVVPSPDTTRKR</sequence>
<dbReference type="AlphaFoldDB" id="A0A517Z045"/>
<protein>
    <submittedName>
        <fullName evidence="1">Uncharacterized protein</fullName>
    </submittedName>
</protein>
<dbReference type="RefSeq" id="WP_145366520.1">
    <property type="nucleotide sequence ID" value="NZ_CP036275.1"/>
</dbReference>
<accession>A0A517Z045</accession>
<proteinExistence type="predicted"/>
<organism evidence="1 2">
    <name type="scientific">Maioricimonas rarisocia</name>
    <dbReference type="NCBI Taxonomy" id="2528026"/>
    <lineage>
        <taxon>Bacteria</taxon>
        <taxon>Pseudomonadati</taxon>
        <taxon>Planctomycetota</taxon>
        <taxon>Planctomycetia</taxon>
        <taxon>Planctomycetales</taxon>
        <taxon>Planctomycetaceae</taxon>
        <taxon>Maioricimonas</taxon>
    </lineage>
</organism>
<dbReference type="Proteomes" id="UP000320496">
    <property type="component" value="Chromosome"/>
</dbReference>
<keyword evidence="2" id="KW-1185">Reference proteome</keyword>
<dbReference type="KEGG" id="mri:Mal4_01070"/>
<gene>
    <name evidence="1" type="ORF">Mal4_01070</name>
</gene>
<evidence type="ECO:0000313" key="2">
    <source>
        <dbReference type="Proteomes" id="UP000320496"/>
    </source>
</evidence>
<name>A0A517Z045_9PLAN</name>
<evidence type="ECO:0000313" key="1">
    <source>
        <dbReference type="EMBL" id="QDU35825.1"/>
    </source>
</evidence>
<reference evidence="1 2" key="1">
    <citation type="submission" date="2019-02" db="EMBL/GenBank/DDBJ databases">
        <title>Deep-cultivation of Planctomycetes and their phenomic and genomic characterization uncovers novel biology.</title>
        <authorList>
            <person name="Wiegand S."/>
            <person name="Jogler M."/>
            <person name="Boedeker C."/>
            <person name="Pinto D."/>
            <person name="Vollmers J."/>
            <person name="Rivas-Marin E."/>
            <person name="Kohn T."/>
            <person name="Peeters S.H."/>
            <person name="Heuer A."/>
            <person name="Rast P."/>
            <person name="Oberbeckmann S."/>
            <person name="Bunk B."/>
            <person name="Jeske O."/>
            <person name="Meyerdierks A."/>
            <person name="Storesund J.E."/>
            <person name="Kallscheuer N."/>
            <person name="Luecker S."/>
            <person name="Lage O.M."/>
            <person name="Pohl T."/>
            <person name="Merkel B.J."/>
            <person name="Hornburger P."/>
            <person name="Mueller R.-W."/>
            <person name="Bruemmer F."/>
            <person name="Labrenz M."/>
            <person name="Spormann A.M."/>
            <person name="Op den Camp H."/>
            <person name="Overmann J."/>
            <person name="Amann R."/>
            <person name="Jetten M.S.M."/>
            <person name="Mascher T."/>
            <person name="Medema M.H."/>
            <person name="Devos D.P."/>
            <person name="Kaster A.-K."/>
            <person name="Ovreas L."/>
            <person name="Rohde M."/>
            <person name="Galperin M.Y."/>
            <person name="Jogler C."/>
        </authorList>
    </citation>
    <scope>NUCLEOTIDE SEQUENCE [LARGE SCALE GENOMIC DNA]</scope>
    <source>
        <strain evidence="1 2">Mal4</strain>
    </source>
</reference>
<dbReference type="EMBL" id="CP036275">
    <property type="protein sequence ID" value="QDU35825.1"/>
    <property type="molecule type" value="Genomic_DNA"/>
</dbReference>